<dbReference type="AlphaFoldDB" id="A0A6P8PJE9"/>
<dbReference type="SMART" id="SM00020">
    <property type="entry name" value="Tryp_SPc"/>
    <property type="match status" value="1"/>
</dbReference>
<dbReference type="InterPro" id="IPR043504">
    <property type="entry name" value="Peptidase_S1_PA_chymotrypsin"/>
</dbReference>
<protein>
    <submittedName>
        <fullName evidence="17">Transmembrane protease serine 6</fullName>
    </submittedName>
</protein>
<keyword evidence="5 11" id="KW-0720">Serine protease</keyword>
<evidence type="ECO:0000256" key="6">
    <source>
        <dbReference type="ARBA" id="ARBA00022968"/>
    </source>
</evidence>
<dbReference type="CDD" id="cd00112">
    <property type="entry name" value="LDLa"/>
    <property type="match status" value="3"/>
</dbReference>
<dbReference type="SUPFAM" id="SSF49854">
    <property type="entry name" value="Spermadhesin, CUB domain"/>
    <property type="match status" value="2"/>
</dbReference>
<evidence type="ECO:0000259" key="14">
    <source>
        <dbReference type="PROSITE" id="PS50024"/>
    </source>
</evidence>
<reference evidence="17" key="1">
    <citation type="submission" date="2025-08" db="UniProtKB">
        <authorList>
            <consortium name="RefSeq"/>
        </authorList>
    </citation>
    <scope>IDENTIFICATION</scope>
</reference>
<dbReference type="SUPFAM" id="SSF50494">
    <property type="entry name" value="Trypsin-like serine proteases"/>
    <property type="match status" value="1"/>
</dbReference>
<dbReference type="SUPFAM" id="SSF82671">
    <property type="entry name" value="SEA domain"/>
    <property type="match status" value="1"/>
</dbReference>
<dbReference type="InterPro" id="IPR001254">
    <property type="entry name" value="Trypsin_dom"/>
</dbReference>
<dbReference type="InterPro" id="IPR023415">
    <property type="entry name" value="LDLR_class-A_CS"/>
</dbReference>
<evidence type="ECO:0000256" key="1">
    <source>
        <dbReference type="ARBA" id="ARBA00004606"/>
    </source>
</evidence>
<dbReference type="PROSITE" id="PS01209">
    <property type="entry name" value="LDLRA_1"/>
    <property type="match status" value="1"/>
</dbReference>
<dbReference type="PROSITE" id="PS50068">
    <property type="entry name" value="LDLRA_2"/>
    <property type="match status" value="3"/>
</dbReference>
<evidence type="ECO:0000256" key="2">
    <source>
        <dbReference type="ARBA" id="ARBA00022670"/>
    </source>
</evidence>
<dbReference type="Gene3D" id="3.30.70.960">
    <property type="entry name" value="SEA domain"/>
    <property type="match status" value="1"/>
</dbReference>
<dbReference type="FunFam" id="2.60.120.290:FF:000027">
    <property type="entry name" value="Transmembrane serine protease 6"/>
    <property type="match status" value="1"/>
</dbReference>
<evidence type="ECO:0000259" key="15">
    <source>
        <dbReference type="PROSITE" id="PS50240"/>
    </source>
</evidence>
<feature type="disulfide bond" evidence="10">
    <location>
        <begin position="507"/>
        <end position="519"/>
    </location>
</feature>
<evidence type="ECO:0000256" key="8">
    <source>
        <dbReference type="ARBA" id="ARBA00023136"/>
    </source>
</evidence>
<dbReference type="Proteomes" id="UP000515159">
    <property type="component" value="Chromosome 2"/>
</dbReference>
<comment type="caution">
    <text evidence="10">Lacks conserved residue(s) required for the propagation of feature annotation.</text>
</comment>
<dbReference type="CDD" id="cd00041">
    <property type="entry name" value="CUB"/>
    <property type="match status" value="1"/>
</dbReference>
<dbReference type="KEGG" id="gsh:117354877"/>
<dbReference type="PROSITE" id="PS00134">
    <property type="entry name" value="TRYPSIN_HIS"/>
    <property type="match status" value="1"/>
</dbReference>
<evidence type="ECO:0000256" key="9">
    <source>
        <dbReference type="ARBA" id="ARBA00023157"/>
    </source>
</evidence>
<dbReference type="PROSITE" id="PS01180">
    <property type="entry name" value="CUB"/>
    <property type="match status" value="1"/>
</dbReference>
<evidence type="ECO:0000313" key="16">
    <source>
        <dbReference type="Proteomes" id="UP000515159"/>
    </source>
</evidence>
<dbReference type="InterPro" id="IPR033116">
    <property type="entry name" value="TRYPSIN_SER"/>
</dbReference>
<dbReference type="CDD" id="cd00190">
    <property type="entry name" value="Tryp_SPc"/>
    <property type="match status" value="1"/>
</dbReference>
<dbReference type="SMART" id="SM00192">
    <property type="entry name" value="LDLa"/>
    <property type="match status" value="3"/>
</dbReference>
<dbReference type="RefSeq" id="XP_033788727.1">
    <property type="nucleotide sequence ID" value="XM_033932836.1"/>
</dbReference>
<comment type="subcellular location">
    <subcellularLocation>
        <location evidence="1">Membrane</location>
        <topology evidence="1">Single-pass type II membrane protein</topology>
    </subcellularLocation>
</comment>
<dbReference type="Pfam" id="PF00089">
    <property type="entry name" value="Trypsin"/>
    <property type="match status" value="1"/>
</dbReference>
<dbReference type="Pfam" id="PF01390">
    <property type="entry name" value="SEA"/>
    <property type="match status" value="1"/>
</dbReference>
<evidence type="ECO:0000259" key="13">
    <source>
        <dbReference type="PROSITE" id="PS01180"/>
    </source>
</evidence>
<gene>
    <name evidence="17" type="primary">TMPRSS6</name>
</gene>
<feature type="disulfide bond" evidence="10">
    <location>
        <begin position="547"/>
        <end position="559"/>
    </location>
</feature>
<feature type="transmembrane region" description="Helical" evidence="12">
    <location>
        <begin position="68"/>
        <end position="91"/>
    </location>
</feature>
<keyword evidence="9 10" id="KW-1015">Disulfide bond</keyword>
<evidence type="ECO:0000256" key="10">
    <source>
        <dbReference type="PROSITE-ProRule" id="PRU00124"/>
    </source>
</evidence>
<accession>A0A6P8PJE9</accession>
<feature type="domain" description="CUB" evidence="13">
    <location>
        <begin position="352"/>
        <end position="468"/>
    </location>
</feature>
<evidence type="ECO:0000256" key="7">
    <source>
        <dbReference type="ARBA" id="ARBA00022989"/>
    </source>
</evidence>
<dbReference type="Gene3D" id="2.40.10.10">
    <property type="entry name" value="Trypsin-like serine proteases"/>
    <property type="match status" value="1"/>
</dbReference>
<dbReference type="GeneID" id="117354877"/>
<keyword evidence="8 12" id="KW-0472">Membrane</keyword>
<dbReference type="Gene3D" id="2.60.120.290">
    <property type="entry name" value="Spermadhesin, CUB domain"/>
    <property type="match status" value="2"/>
</dbReference>
<feature type="domain" description="Peptidase S1" evidence="15">
    <location>
        <begin position="593"/>
        <end position="827"/>
    </location>
</feature>
<dbReference type="PROSITE" id="PS50024">
    <property type="entry name" value="SEA"/>
    <property type="match status" value="1"/>
</dbReference>
<dbReference type="Pfam" id="PF00057">
    <property type="entry name" value="Ldl_recept_a"/>
    <property type="match status" value="1"/>
</dbReference>
<dbReference type="CTD" id="164656"/>
<keyword evidence="16" id="KW-1185">Reference proteome</keyword>
<dbReference type="FunFam" id="2.40.10.10:FF:000003">
    <property type="entry name" value="Transmembrane serine protease 3"/>
    <property type="match status" value="1"/>
</dbReference>
<dbReference type="Gene3D" id="4.10.400.10">
    <property type="entry name" value="Low-density Lipoprotein Receptor"/>
    <property type="match status" value="2"/>
</dbReference>
<keyword evidence="6" id="KW-0735">Signal-anchor</keyword>
<dbReference type="InterPro" id="IPR035914">
    <property type="entry name" value="Sperma_CUB_dom_sf"/>
</dbReference>
<evidence type="ECO:0000256" key="11">
    <source>
        <dbReference type="RuleBase" id="RU363034"/>
    </source>
</evidence>
<dbReference type="PROSITE" id="PS00135">
    <property type="entry name" value="TRYPSIN_SER"/>
    <property type="match status" value="1"/>
</dbReference>
<dbReference type="PANTHER" id="PTHR24252:SF20">
    <property type="entry name" value="LOW QUALITY PROTEIN: TRANSMEMBRANE PROTEASE SERINE 6"/>
    <property type="match status" value="1"/>
</dbReference>
<evidence type="ECO:0000256" key="5">
    <source>
        <dbReference type="ARBA" id="ARBA00022825"/>
    </source>
</evidence>
<keyword evidence="3 12" id="KW-0812">Transmembrane</keyword>
<dbReference type="PANTHER" id="PTHR24252">
    <property type="entry name" value="ACROSIN-RELATED"/>
    <property type="match status" value="1"/>
</dbReference>
<dbReference type="GO" id="GO:0004252">
    <property type="term" value="F:serine-type endopeptidase activity"/>
    <property type="evidence" value="ECO:0007669"/>
    <property type="project" value="InterPro"/>
</dbReference>
<dbReference type="InterPro" id="IPR000082">
    <property type="entry name" value="SEA_dom"/>
</dbReference>
<dbReference type="Pfam" id="PF00431">
    <property type="entry name" value="CUB"/>
    <property type="match status" value="1"/>
</dbReference>
<dbReference type="InterPro" id="IPR018114">
    <property type="entry name" value="TRYPSIN_HIS"/>
</dbReference>
<evidence type="ECO:0000313" key="17">
    <source>
        <dbReference type="RefSeq" id="XP_033788727.1"/>
    </source>
</evidence>
<keyword evidence="4 11" id="KW-0378">Hydrolase</keyword>
<evidence type="ECO:0000256" key="4">
    <source>
        <dbReference type="ARBA" id="ARBA00022801"/>
    </source>
</evidence>
<proteinExistence type="predicted"/>
<dbReference type="InterPro" id="IPR000859">
    <property type="entry name" value="CUB_dom"/>
</dbReference>
<dbReference type="InterPro" id="IPR001314">
    <property type="entry name" value="Peptidase_S1A"/>
</dbReference>
<organism evidence="16 17">
    <name type="scientific">Geotrypetes seraphini</name>
    <name type="common">Gaboon caecilian</name>
    <name type="synonym">Caecilia seraphini</name>
    <dbReference type="NCBI Taxonomy" id="260995"/>
    <lineage>
        <taxon>Eukaryota</taxon>
        <taxon>Metazoa</taxon>
        <taxon>Chordata</taxon>
        <taxon>Craniata</taxon>
        <taxon>Vertebrata</taxon>
        <taxon>Euteleostomi</taxon>
        <taxon>Amphibia</taxon>
        <taxon>Gymnophiona</taxon>
        <taxon>Geotrypetes</taxon>
    </lineage>
</organism>
<sequence length="827" mass="92778">MLDHLNGLLSNGSSTLVLQFDLSSTFDLVDHTELLACLDALELQEEHLQSSDLKTPSINKKSWKSRDLLRYTPLWMVLLIAGAGSLIWYFLEYRSRYLVPTVSHTFTGSLRILNRELTQDLSRQESSAFRSEAAKVQKMVTNLVQSSELSSFFNSSTVYAFGEGSLKAFFWIELLVPENRLGEINGAQMKTALSDILHTSANSTGSILQADYKIDPSSLVILEASLKDKSLLVSALGCYRYSYLREKEILRLKGPDYLSSSCLWHLQGPKTHMIRLHLEWTRWDCRDRLAMYDAHIPLESHLLTSHYGCSRQEPVVEVLSSENTMSVVWRQGLYSYYDPFILSAQAVRRQACEENIILQAGLEMQGNIKTPYYPSYYSPNTNCTWYITVPSLDYGVVLWFDAYMLKRRNYNTPCTQGQWLIQGRRLCGTRILQPYAERIAMVSTSITISFNSEIILTGPGVQASYSLYNQTDPCPGEFLCVVNGLCVPACDGVKDCSNGLDERNCVCSAAFQCQEDSTCLDLYRVCDKHLDCSNGSDENHCHEGVQCGSFTYRCGDKTCVKKVNAECDLTADCSDLSDEKHCDCGLQPPVNRIVGGVYSVEGEWPWQASLQVRGRHMCGGSLILNQWVVTAAHCLNEDSLASPSIWTVYLGKFKQSTTSRNEVSFKVIRIIVHPYFEEDSHDYDMALVQLDHPVIVSPFVQPVCLPASTHLFKSGIPCWVTGWGAVKEDGPISNILRKVDVQLIQQDSCIAAYRYQISPRMLCAGYSEGKKDACQGDSGGPLVCKEPSGKWFLAGVVSWGASCGHPKYYGVYTRVTRMVNWIQQVIS</sequence>
<dbReference type="GO" id="GO:0006508">
    <property type="term" value="P:proteolysis"/>
    <property type="evidence" value="ECO:0007669"/>
    <property type="project" value="UniProtKB-KW"/>
</dbReference>
<dbReference type="InterPro" id="IPR009003">
    <property type="entry name" value="Peptidase_S1_PA"/>
</dbReference>
<dbReference type="InterPro" id="IPR036055">
    <property type="entry name" value="LDL_receptor-like_sf"/>
</dbReference>
<feature type="disulfide bond" evidence="10">
    <location>
        <begin position="490"/>
        <end position="505"/>
    </location>
</feature>
<feature type="disulfide bond" evidence="10">
    <location>
        <begin position="567"/>
        <end position="582"/>
    </location>
</feature>
<dbReference type="SUPFAM" id="SSF57424">
    <property type="entry name" value="LDL receptor-like module"/>
    <property type="match status" value="2"/>
</dbReference>
<feature type="disulfide bond" evidence="10">
    <location>
        <begin position="474"/>
        <end position="486"/>
    </location>
</feature>
<dbReference type="SMART" id="SM00042">
    <property type="entry name" value="CUB"/>
    <property type="match status" value="2"/>
</dbReference>
<evidence type="ECO:0000256" key="12">
    <source>
        <dbReference type="SAM" id="Phobius"/>
    </source>
</evidence>
<dbReference type="GO" id="GO:0016020">
    <property type="term" value="C:membrane"/>
    <property type="evidence" value="ECO:0007669"/>
    <property type="project" value="UniProtKB-SubCell"/>
</dbReference>
<dbReference type="InParanoid" id="A0A6P8PJE9"/>
<name>A0A6P8PJE9_GEOSA</name>
<dbReference type="PROSITE" id="PS50240">
    <property type="entry name" value="TRYPSIN_DOM"/>
    <property type="match status" value="1"/>
</dbReference>
<feature type="disulfide bond" evidence="10">
    <location>
        <begin position="526"/>
        <end position="541"/>
    </location>
</feature>
<dbReference type="InterPro" id="IPR036364">
    <property type="entry name" value="SEA_dom_sf"/>
</dbReference>
<dbReference type="InterPro" id="IPR002172">
    <property type="entry name" value="LDrepeatLR_classA_rpt"/>
</dbReference>
<evidence type="ECO:0000256" key="3">
    <source>
        <dbReference type="ARBA" id="ARBA00022692"/>
    </source>
</evidence>
<keyword evidence="7 12" id="KW-1133">Transmembrane helix</keyword>
<dbReference type="PRINTS" id="PR00722">
    <property type="entry name" value="CHYMOTRYPSIN"/>
</dbReference>
<feature type="domain" description="SEA" evidence="14">
    <location>
        <begin position="102"/>
        <end position="226"/>
    </location>
</feature>
<dbReference type="FunCoup" id="A0A6P8PJE9">
    <property type="interactions" value="80"/>
</dbReference>
<dbReference type="OrthoDB" id="5979691at2759"/>
<keyword evidence="2 11" id="KW-0645">Protease</keyword>